<evidence type="ECO:0000313" key="15">
    <source>
        <dbReference type="EMBL" id="RHH19526.1"/>
    </source>
</evidence>
<dbReference type="GO" id="GO:0015074">
    <property type="term" value="P:DNA integration"/>
    <property type="evidence" value="ECO:0007669"/>
    <property type="project" value="UniProtKB-KW"/>
</dbReference>
<dbReference type="GO" id="GO:0007059">
    <property type="term" value="P:chromosome segregation"/>
    <property type="evidence" value="ECO:0007669"/>
    <property type="project" value="UniProtKB-KW"/>
</dbReference>
<evidence type="ECO:0000313" key="14">
    <source>
        <dbReference type="EMBL" id="RHG17767.1"/>
    </source>
</evidence>
<evidence type="ECO:0000256" key="6">
    <source>
        <dbReference type="ARBA" id="ARBA00022829"/>
    </source>
</evidence>
<comment type="function">
    <text evidence="1">Site-specific tyrosine recombinase, which acts by catalyzing the cutting and rejoining of the recombining DNA molecules.</text>
</comment>
<evidence type="ECO:0000256" key="9">
    <source>
        <dbReference type="ARBA" id="ARBA00023172"/>
    </source>
</evidence>
<dbReference type="GO" id="GO:0005737">
    <property type="term" value="C:cytoplasm"/>
    <property type="evidence" value="ECO:0007669"/>
    <property type="project" value="UniProtKB-SubCell"/>
</dbReference>
<evidence type="ECO:0008006" key="18">
    <source>
        <dbReference type="Google" id="ProtNLM"/>
    </source>
</evidence>
<keyword evidence="10" id="KW-0131">Cell cycle</keyword>
<sequence length="330" mass="37911">MDIRRNIIQSVLQMLHGKVDTEVIDTVQDVLVIQLNQYEIQERSTKLTVSDNSSEGLLRRYIATKRIEGKAESTLKRYWEQNLKLIQFIQKPLHEIMIDDIRFYMAYRRQQGGISNRTLDGMRRCYRTFFSWLTAEGLINRNPCTALSQIKSRKQIKKPYSAVEMELIRKSCTDKRDIALVEFLYSTGCRVSEVSGLDIMDIDTNTGECVVIGKGNKERTVYLTDVALLHLRIYLDSRNDNSIALFTGKGSNRLTKSGIENLLKRIGKTAGVTNVHPHRFRRTLATNLLDRGMNIQDVAMILGHADLKTTQIYCFISQCNVKNAYRKYAA</sequence>
<evidence type="ECO:0000256" key="2">
    <source>
        <dbReference type="ARBA" id="ARBA00004496"/>
    </source>
</evidence>
<dbReference type="InterPro" id="IPR050090">
    <property type="entry name" value="Tyrosine_recombinase_XerCD"/>
</dbReference>
<dbReference type="GO" id="GO:0051301">
    <property type="term" value="P:cell division"/>
    <property type="evidence" value="ECO:0007669"/>
    <property type="project" value="UniProtKB-KW"/>
</dbReference>
<proteinExistence type="inferred from homology"/>
<gene>
    <name evidence="15" type="ORF">DW222_08090</name>
    <name evidence="14" type="ORF">DW272_06935</name>
</gene>
<comment type="subcellular location">
    <subcellularLocation>
        <location evidence="2">Cytoplasm</location>
    </subcellularLocation>
</comment>
<dbReference type="NCBIfam" id="NF040815">
    <property type="entry name" value="recomb_XerA_Arch"/>
    <property type="match status" value="1"/>
</dbReference>
<dbReference type="Pfam" id="PF00589">
    <property type="entry name" value="Phage_integrase"/>
    <property type="match status" value="1"/>
</dbReference>
<reference evidence="16 17" key="1">
    <citation type="submission" date="2018-08" db="EMBL/GenBank/DDBJ databases">
        <title>A genome reference for cultivated species of the human gut microbiota.</title>
        <authorList>
            <person name="Zou Y."/>
            <person name="Xue W."/>
            <person name="Luo G."/>
        </authorList>
    </citation>
    <scope>NUCLEOTIDE SEQUENCE [LARGE SCALE GENOMIC DNA]</scope>
    <source>
        <strain evidence="15 16">AM18-2AC</strain>
        <strain evidence="14 17">AM22-9LB</strain>
    </source>
</reference>
<comment type="caution">
    <text evidence="14">The sequence shown here is derived from an EMBL/GenBank/DDBJ whole genome shotgun (WGS) entry which is preliminary data.</text>
</comment>
<dbReference type="InterPro" id="IPR044068">
    <property type="entry name" value="CB"/>
</dbReference>
<dbReference type="GO" id="GO:0006310">
    <property type="term" value="P:DNA recombination"/>
    <property type="evidence" value="ECO:0007669"/>
    <property type="project" value="UniProtKB-KW"/>
</dbReference>
<dbReference type="PANTHER" id="PTHR30349:SF77">
    <property type="entry name" value="TYROSINE RECOMBINASE XERC"/>
    <property type="match status" value="1"/>
</dbReference>
<dbReference type="PROSITE" id="PS51900">
    <property type="entry name" value="CB"/>
    <property type="match status" value="1"/>
</dbReference>
<dbReference type="Gene3D" id="1.10.150.130">
    <property type="match status" value="1"/>
</dbReference>
<dbReference type="EMBL" id="QRJH01000003">
    <property type="protein sequence ID" value="RHH19526.1"/>
    <property type="molecule type" value="Genomic_DNA"/>
</dbReference>
<dbReference type="PANTHER" id="PTHR30349">
    <property type="entry name" value="PHAGE INTEGRASE-RELATED"/>
    <property type="match status" value="1"/>
</dbReference>
<feature type="domain" description="Core-binding (CB)" evidence="13">
    <location>
        <begin position="52"/>
        <end position="134"/>
    </location>
</feature>
<feature type="domain" description="Tyr recombinase" evidence="12">
    <location>
        <begin position="155"/>
        <end position="326"/>
    </location>
</feature>
<dbReference type="Gene3D" id="1.10.443.10">
    <property type="entry name" value="Intergrase catalytic core"/>
    <property type="match status" value="1"/>
</dbReference>
<dbReference type="RefSeq" id="WP_118197696.1">
    <property type="nucleotide sequence ID" value="NZ_JBCJBY010000009.1"/>
</dbReference>
<protein>
    <recommendedName>
        <fullName evidence="18">Tyrosine recombinase XerC</fullName>
    </recommendedName>
</protein>
<organism evidence="14 17">
    <name type="scientific">Blautia obeum</name>
    <dbReference type="NCBI Taxonomy" id="40520"/>
    <lineage>
        <taxon>Bacteria</taxon>
        <taxon>Bacillati</taxon>
        <taxon>Bacillota</taxon>
        <taxon>Clostridia</taxon>
        <taxon>Lachnospirales</taxon>
        <taxon>Lachnospiraceae</taxon>
        <taxon>Blautia</taxon>
    </lineage>
</organism>
<evidence type="ECO:0000256" key="8">
    <source>
        <dbReference type="ARBA" id="ARBA00023125"/>
    </source>
</evidence>
<dbReference type="Pfam" id="PF13495">
    <property type="entry name" value="Phage_int_SAM_4"/>
    <property type="match status" value="1"/>
</dbReference>
<dbReference type="InterPro" id="IPR002104">
    <property type="entry name" value="Integrase_catalytic"/>
</dbReference>
<dbReference type="GO" id="GO:0003677">
    <property type="term" value="F:DNA binding"/>
    <property type="evidence" value="ECO:0007669"/>
    <property type="project" value="UniProtKB-UniRule"/>
</dbReference>
<evidence type="ECO:0000256" key="11">
    <source>
        <dbReference type="PROSITE-ProRule" id="PRU01248"/>
    </source>
</evidence>
<evidence type="ECO:0000256" key="4">
    <source>
        <dbReference type="ARBA" id="ARBA00022490"/>
    </source>
</evidence>
<evidence type="ECO:0000256" key="10">
    <source>
        <dbReference type="ARBA" id="ARBA00023306"/>
    </source>
</evidence>
<dbReference type="Proteomes" id="UP000284024">
    <property type="component" value="Unassembled WGS sequence"/>
</dbReference>
<keyword evidence="6" id="KW-0159">Chromosome partition</keyword>
<keyword evidence="5" id="KW-0132">Cell division</keyword>
<evidence type="ECO:0000259" key="13">
    <source>
        <dbReference type="PROSITE" id="PS51900"/>
    </source>
</evidence>
<evidence type="ECO:0000256" key="1">
    <source>
        <dbReference type="ARBA" id="ARBA00003283"/>
    </source>
</evidence>
<evidence type="ECO:0000313" key="17">
    <source>
        <dbReference type="Proteomes" id="UP000284220"/>
    </source>
</evidence>
<evidence type="ECO:0000256" key="3">
    <source>
        <dbReference type="ARBA" id="ARBA00008857"/>
    </source>
</evidence>
<keyword evidence="9" id="KW-0233">DNA recombination</keyword>
<evidence type="ECO:0000256" key="7">
    <source>
        <dbReference type="ARBA" id="ARBA00022908"/>
    </source>
</evidence>
<keyword evidence="8 11" id="KW-0238">DNA-binding</keyword>
<accession>A0A414SEM4</accession>
<dbReference type="AlphaFoldDB" id="A0A414SEM4"/>
<dbReference type="InterPro" id="IPR010998">
    <property type="entry name" value="Integrase_recombinase_N"/>
</dbReference>
<dbReference type="SUPFAM" id="SSF56349">
    <property type="entry name" value="DNA breaking-rejoining enzymes"/>
    <property type="match status" value="1"/>
</dbReference>
<dbReference type="Proteomes" id="UP000284220">
    <property type="component" value="Unassembled WGS sequence"/>
</dbReference>
<dbReference type="PROSITE" id="PS51898">
    <property type="entry name" value="TYR_RECOMBINASE"/>
    <property type="match status" value="1"/>
</dbReference>
<comment type="similarity">
    <text evidence="3">Belongs to the 'phage' integrase family.</text>
</comment>
<evidence type="ECO:0000313" key="16">
    <source>
        <dbReference type="Proteomes" id="UP000284024"/>
    </source>
</evidence>
<evidence type="ECO:0000259" key="12">
    <source>
        <dbReference type="PROSITE" id="PS51898"/>
    </source>
</evidence>
<dbReference type="InterPro" id="IPR011010">
    <property type="entry name" value="DNA_brk_join_enz"/>
</dbReference>
<keyword evidence="4" id="KW-0963">Cytoplasm</keyword>
<dbReference type="EMBL" id="QRHZ01000003">
    <property type="protein sequence ID" value="RHG17767.1"/>
    <property type="molecule type" value="Genomic_DNA"/>
</dbReference>
<dbReference type="InterPro" id="IPR013762">
    <property type="entry name" value="Integrase-like_cat_sf"/>
</dbReference>
<keyword evidence="7" id="KW-0229">DNA integration</keyword>
<name>A0A414SEM4_9FIRM</name>
<evidence type="ECO:0000256" key="5">
    <source>
        <dbReference type="ARBA" id="ARBA00022618"/>
    </source>
</evidence>
<dbReference type="InterPro" id="IPR004107">
    <property type="entry name" value="Integrase_SAM-like_N"/>
</dbReference>